<dbReference type="RefSeq" id="WP_161860644.1">
    <property type="nucleotide sequence ID" value="NZ_CP046620.1"/>
</dbReference>
<evidence type="ECO:0000313" key="4">
    <source>
        <dbReference type="Proteomes" id="UP000464495"/>
    </source>
</evidence>
<dbReference type="EMBL" id="CP046620">
    <property type="protein sequence ID" value="QHQ34073.1"/>
    <property type="molecule type" value="Genomic_DNA"/>
</dbReference>
<evidence type="ECO:0000259" key="1">
    <source>
        <dbReference type="Pfam" id="PF01408"/>
    </source>
</evidence>
<dbReference type="SUPFAM" id="SSF51735">
    <property type="entry name" value="NAD(P)-binding Rossmann-fold domains"/>
    <property type="match status" value="1"/>
</dbReference>
<dbReference type="KEGG" id="amaq:GO499_02175"/>
<dbReference type="Proteomes" id="UP000464495">
    <property type="component" value="Chromosome"/>
</dbReference>
<feature type="domain" description="Gfo/Idh/MocA-like oxidoreductase N-terminal" evidence="1">
    <location>
        <begin position="3"/>
        <end position="117"/>
    </location>
</feature>
<sequence>MSKFAIIGCGFVADLYMGSFRTMPEAEIVGVYDLDHARLKTFCDHWNLKAMESREALFEALPEGGIVLNLTNPDAHFAVSSAALEAGFHVYSEKPLATRMDDARALHALAGEKGLLLASAPCSVLGETAQTLARAVRKGVAGTPRLVYAELDDGFISQAPYDKWTSESGAPWPAEDEFRVGCTLEHAGYYLTWLMAMFGPVKTVVAASATVVPGKVPGEETAPDVSIATLFFEGGMVARLTCTIVAPHDHQIRVVGDKGTLAVKEAWNNAAPVKFHRRFTLRRRLVDMPVGRKVRLDTKETHPKVGRWGAASMNFALGPMEMLQALTEGRDCRLSADFALHLNEVTLAIQGAGAHSGAQEMTTRCELMEPMPWAG</sequence>
<evidence type="ECO:0000259" key="2">
    <source>
        <dbReference type="Pfam" id="PF22725"/>
    </source>
</evidence>
<dbReference type="InterPro" id="IPR000683">
    <property type="entry name" value="Gfo/Idh/MocA-like_OxRdtase_N"/>
</dbReference>
<dbReference type="AlphaFoldDB" id="A0A6P1SXL1"/>
<dbReference type="Pfam" id="PF22725">
    <property type="entry name" value="GFO_IDH_MocA_C3"/>
    <property type="match status" value="1"/>
</dbReference>
<reference evidence="3 4" key="1">
    <citation type="submission" date="2019-12" db="EMBL/GenBank/DDBJ databases">
        <title>Complete genome sequence of Algicella marina strain 9Alg 56(T) isolated from the red alga Tichocarpus crinitus.</title>
        <authorList>
            <person name="Kim S.-G."/>
            <person name="Nedashkovskaya O.I."/>
        </authorList>
    </citation>
    <scope>NUCLEOTIDE SEQUENCE [LARGE SCALE GENOMIC DNA]</scope>
    <source>
        <strain evidence="3 4">9Alg 56</strain>
    </source>
</reference>
<dbReference type="InterPro" id="IPR051317">
    <property type="entry name" value="Gfo/Idh/MocA_oxidoreduct"/>
</dbReference>
<dbReference type="Gene3D" id="3.30.360.10">
    <property type="entry name" value="Dihydrodipicolinate Reductase, domain 2"/>
    <property type="match status" value="1"/>
</dbReference>
<feature type="domain" description="GFO/IDH/MocA-like oxidoreductase" evidence="2">
    <location>
        <begin position="130"/>
        <end position="261"/>
    </location>
</feature>
<dbReference type="InterPro" id="IPR036291">
    <property type="entry name" value="NAD(P)-bd_dom_sf"/>
</dbReference>
<protein>
    <submittedName>
        <fullName evidence="3">Gfo/Idh/MocA family oxidoreductase</fullName>
    </submittedName>
</protein>
<dbReference type="InterPro" id="IPR055170">
    <property type="entry name" value="GFO_IDH_MocA-like_dom"/>
</dbReference>
<organism evidence="3 4">
    <name type="scientific">Algicella marina</name>
    <dbReference type="NCBI Taxonomy" id="2683284"/>
    <lineage>
        <taxon>Bacteria</taxon>
        <taxon>Pseudomonadati</taxon>
        <taxon>Pseudomonadota</taxon>
        <taxon>Alphaproteobacteria</taxon>
        <taxon>Rhodobacterales</taxon>
        <taxon>Paracoccaceae</taxon>
        <taxon>Algicella</taxon>
    </lineage>
</organism>
<dbReference type="Gene3D" id="3.40.50.720">
    <property type="entry name" value="NAD(P)-binding Rossmann-like Domain"/>
    <property type="match status" value="1"/>
</dbReference>
<dbReference type="PANTHER" id="PTHR43708:SF8">
    <property type="entry name" value="OXIDOREDUCTASE"/>
    <property type="match status" value="1"/>
</dbReference>
<accession>A0A6P1SXL1</accession>
<dbReference type="SUPFAM" id="SSF55347">
    <property type="entry name" value="Glyceraldehyde-3-phosphate dehydrogenase-like, C-terminal domain"/>
    <property type="match status" value="1"/>
</dbReference>
<keyword evidence="4" id="KW-1185">Reference proteome</keyword>
<gene>
    <name evidence="3" type="ORF">GO499_02175</name>
</gene>
<dbReference type="PANTHER" id="PTHR43708">
    <property type="entry name" value="CONSERVED EXPRESSED OXIDOREDUCTASE (EUROFUNG)"/>
    <property type="match status" value="1"/>
</dbReference>
<dbReference type="Pfam" id="PF01408">
    <property type="entry name" value="GFO_IDH_MocA"/>
    <property type="match status" value="1"/>
</dbReference>
<evidence type="ECO:0000313" key="3">
    <source>
        <dbReference type="EMBL" id="QHQ34073.1"/>
    </source>
</evidence>
<proteinExistence type="predicted"/>
<dbReference type="GO" id="GO:0000166">
    <property type="term" value="F:nucleotide binding"/>
    <property type="evidence" value="ECO:0007669"/>
    <property type="project" value="InterPro"/>
</dbReference>
<name>A0A6P1SXL1_9RHOB</name>